<evidence type="ECO:0000256" key="1">
    <source>
        <dbReference type="ARBA" id="ARBA00004141"/>
    </source>
</evidence>
<dbReference type="PANTHER" id="PTHR13285">
    <property type="entry name" value="ACYLTRANSFERASE"/>
    <property type="match status" value="1"/>
</dbReference>
<dbReference type="GO" id="GO:0006506">
    <property type="term" value="P:GPI anchor biosynthetic process"/>
    <property type="evidence" value="ECO:0007669"/>
    <property type="project" value="TreeGrafter"/>
</dbReference>
<dbReference type="Pfam" id="PF03062">
    <property type="entry name" value="MBOAT"/>
    <property type="match status" value="1"/>
</dbReference>
<keyword evidence="9" id="KW-1185">Reference proteome</keyword>
<evidence type="ECO:0000256" key="5">
    <source>
        <dbReference type="ARBA" id="ARBA00023136"/>
    </source>
</evidence>
<evidence type="ECO:0000256" key="2">
    <source>
        <dbReference type="ARBA" id="ARBA00010323"/>
    </source>
</evidence>
<feature type="transmembrane region" description="Helical" evidence="7">
    <location>
        <begin position="232"/>
        <end position="256"/>
    </location>
</feature>
<keyword evidence="3 7" id="KW-0812">Transmembrane</keyword>
<gene>
    <name evidence="8" type="ORF">BDU57DRAFT_440047</name>
</gene>
<dbReference type="GO" id="GO:0005783">
    <property type="term" value="C:endoplasmic reticulum"/>
    <property type="evidence" value="ECO:0007669"/>
    <property type="project" value="TreeGrafter"/>
</dbReference>
<comment type="subcellular location">
    <subcellularLocation>
        <location evidence="1">Membrane</location>
        <topology evidence="1">Multi-pass membrane protein</topology>
    </subcellularLocation>
</comment>
<comment type="similarity">
    <text evidence="2">Belongs to the membrane-bound acyltransferase family.</text>
</comment>
<name>A0A6A5QYN9_AMPQU</name>
<feature type="transmembrane region" description="Helical" evidence="7">
    <location>
        <begin position="188"/>
        <end position="212"/>
    </location>
</feature>
<dbReference type="PANTHER" id="PTHR13285:SF18">
    <property type="entry name" value="PROTEIN-CYSTEINE N-PALMITOYLTRANSFERASE RASP"/>
    <property type="match status" value="1"/>
</dbReference>
<dbReference type="EMBL" id="ML979132">
    <property type="protein sequence ID" value="KAF1920522.1"/>
    <property type="molecule type" value="Genomic_DNA"/>
</dbReference>
<feature type="transmembrane region" description="Helical" evidence="7">
    <location>
        <begin position="69"/>
        <end position="87"/>
    </location>
</feature>
<feature type="transmembrane region" description="Helical" evidence="7">
    <location>
        <begin position="559"/>
        <end position="584"/>
    </location>
</feature>
<reference evidence="8" key="1">
    <citation type="journal article" date="2020" name="Stud. Mycol.">
        <title>101 Dothideomycetes genomes: a test case for predicting lifestyles and emergence of pathogens.</title>
        <authorList>
            <person name="Haridas S."/>
            <person name="Albert R."/>
            <person name="Binder M."/>
            <person name="Bloem J."/>
            <person name="Labutti K."/>
            <person name="Salamov A."/>
            <person name="Andreopoulos B."/>
            <person name="Baker S."/>
            <person name="Barry K."/>
            <person name="Bills G."/>
            <person name="Bluhm B."/>
            <person name="Cannon C."/>
            <person name="Castanera R."/>
            <person name="Culley D."/>
            <person name="Daum C."/>
            <person name="Ezra D."/>
            <person name="Gonzalez J."/>
            <person name="Henrissat B."/>
            <person name="Kuo A."/>
            <person name="Liang C."/>
            <person name="Lipzen A."/>
            <person name="Lutzoni F."/>
            <person name="Magnuson J."/>
            <person name="Mondo S."/>
            <person name="Nolan M."/>
            <person name="Ohm R."/>
            <person name="Pangilinan J."/>
            <person name="Park H.-J."/>
            <person name="Ramirez L."/>
            <person name="Alfaro M."/>
            <person name="Sun H."/>
            <person name="Tritt A."/>
            <person name="Yoshinaga Y."/>
            <person name="Zwiers L.-H."/>
            <person name="Turgeon B."/>
            <person name="Goodwin S."/>
            <person name="Spatafora J."/>
            <person name="Crous P."/>
            <person name="Grigoriev I."/>
        </authorList>
    </citation>
    <scope>NUCLEOTIDE SEQUENCE</scope>
    <source>
        <strain evidence="8">HMLAC05119</strain>
    </source>
</reference>
<keyword evidence="4 7" id="KW-1133">Transmembrane helix</keyword>
<dbReference type="InterPro" id="IPR051085">
    <property type="entry name" value="MB_O-acyltransferase"/>
</dbReference>
<dbReference type="OrthoDB" id="420606at2759"/>
<dbReference type="Proteomes" id="UP000800096">
    <property type="component" value="Unassembled WGS sequence"/>
</dbReference>
<feature type="transmembrane region" description="Helical" evidence="7">
    <location>
        <begin position="383"/>
        <end position="407"/>
    </location>
</feature>
<sequence>MALRFFRQLYSLDTLDTRFVVPATATPKEALRDAELDPAGPLPTQHRSSRHTGAESEVHPSRWNTTEFYIYYLSISASIFIMFKLVLDVSKKSHPTYPQYSQLLEDGWIPGRKVDNVDSQYSSFRRNIPALGALVLLHPLLRKAYDSFWRASTYTQARPSAGNTALTMGLTPAAAADARLDQRVSFDVVFGCILLTVLHGFSVFKIAAILYANYCIATKLPRQYVPAASWTFAVGTLFANEFTTGFQYASIFGLFLPATVSKNGRPATNFGHTLDSYGGLMSRWEVLFKFTILRLVSFNLDYYWCLNARTGSTLEKQLDPSNLSERDRVTISANPTDYTFRNYFAYAIYSPLYLAGPIVTFNDWISQQRHRPHSITPRRTTMYAIRFIVVLLTMEIMIHYMYMVAIFHQKPDWSQYTPAQLSMLGFFNLKHIWLKLLIPWRFFRLWALVDGIDPPENMVRCMSDNYSVMQFWRGWHRSFNKWSLRYLYIPLGGSALPGTWGKARAVFSYLVVFTFIAVWHDIQLRLLMWGWLVTLFVLPEILAAYVFPARTWRHRPDAYRWLCGVGAVGEILMLMTANLVGFALGLDGLDGLVKSILGTWEGQVFFWTACFALFTGAQFMFEWRENEKRRGIKMKC</sequence>
<dbReference type="GO" id="GO:0008374">
    <property type="term" value="F:O-acyltransferase activity"/>
    <property type="evidence" value="ECO:0007669"/>
    <property type="project" value="TreeGrafter"/>
</dbReference>
<feature type="transmembrane region" description="Helical" evidence="7">
    <location>
        <begin position="419"/>
        <end position="438"/>
    </location>
</feature>
<accession>A0A6A5QYN9</accession>
<dbReference type="GO" id="GO:0016020">
    <property type="term" value="C:membrane"/>
    <property type="evidence" value="ECO:0007669"/>
    <property type="project" value="UniProtKB-SubCell"/>
</dbReference>
<feature type="transmembrane region" description="Helical" evidence="7">
    <location>
        <begin position="343"/>
        <end position="362"/>
    </location>
</feature>
<evidence type="ECO:0000256" key="4">
    <source>
        <dbReference type="ARBA" id="ARBA00022989"/>
    </source>
</evidence>
<evidence type="ECO:0000256" key="3">
    <source>
        <dbReference type="ARBA" id="ARBA00022692"/>
    </source>
</evidence>
<keyword evidence="5 7" id="KW-0472">Membrane</keyword>
<feature type="transmembrane region" description="Helical" evidence="7">
    <location>
        <begin position="604"/>
        <end position="623"/>
    </location>
</feature>
<proteinExistence type="inferred from homology"/>
<organism evidence="8 9">
    <name type="scientific">Ampelomyces quisqualis</name>
    <name type="common">Powdery mildew agent</name>
    <dbReference type="NCBI Taxonomy" id="50730"/>
    <lineage>
        <taxon>Eukaryota</taxon>
        <taxon>Fungi</taxon>
        <taxon>Dikarya</taxon>
        <taxon>Ascomycota</taxon>
        <taxon>Pezizomycotina</taxon>
        <taxon>Dothideomycetes</taxon>
        <taxon>Pleosporomycetidae</taxon>
        <taxon>Pleosporales</taxon>
        <taxon>Pleosporineae</taxon>
        <taxon>Phaeosphaeriaceae</taxon>
        <taxon>Ampelomyces</taxon>
    </lineage>
</organism>
<feature type="transmembrane region" description="Helical" evidence="7">
    <location>
        <begin position="506"/>
        <end position="522"/>
    </location>
</feature>
<dbReference type="AlphaFoldDB" id="A0A6A5QYN9"/>
<evidence type="ECO:0000256" key="6">
    <source>
        <dbReference type="SAM" id="MobiDB-lite"/>
    </source>
</evidence>
<feature type="region of interest" description="Disordered" evidence="6">
    <location>
        <begin position="30"/>
        <end position="58"/>
    </location>
</feature>
<evidence type="ECO:0000256" key="7">
    <source>
        <dbReference type="SAM" id="Phobius"/>
    </source>
</evidence>
<protein>
    <submittedName>
        <fullName evidence="8">Glycerol:H+ symporter</fullName>
    </submittedName>
</protein>
<evidence type="ECO:0000313" key="9">
    <source>
        <dbReference type="Proteomes" id="UP000800096"/>
    </source>
</evidence>
<evidence type="ECO:0000313" key="8">
    <source>
        <dbReference type="EMBL" id="KAF1920522.1"/>
    </source>
</evidence>
<feature type="transmembrane region" description="Helical" evidence="7">
    <location>
        <begin position="528"/>
        <end position="547"/>
    </location>
</feature>
<dbReference type="InterPro" id="IPR004299">
    <property type="entry name" value="MBOAT_fam"/>
</dbReference>